<dbReference type="EMBL" id="RKHK01000001">
    <property type="protein sequence ID" value="ROR72394.1"/>
    <property type="molecule type" value="Genomic_DNA"/>
</dbReference>
<feature type="transmembrane region" description="Helical" evidence="2">
    <location>
        <begin position="64"/>
        <end position="83"/>
    </location>
</feature>
<feature type="transmembrane region" description="Helical" evidence="2">
    <location>
        <begin position="141"/>
        <end position="163"/>
    </location>
</feature>
<feature type="region of interest" description="Disordered" evidence="1">
    <location>
        <begin position="1"/>
        <end position="20"/>
    </location>
</feature>
<accession>A0A3N2BBE4</accession>
<name>A0A3N2BBE4_9MICO</name>
<evidence type="ECO:0000313" key="4">
    <source>
        <dbReference type="Proteomes" id="UP000280668"/>
    </source>
</evidence>
<organism evidence="3 4">
    <name type="scientific">Bogoriella caseilytica</name>
    <dbReference type="NCBI Taxonomy" id="56055"/>
    <lineage>
        <taxon>Bacteria</taxon>
        <taxon>Bacillati</taxon>
        <taxon>Actinomycetota</taxon>
        <taxon>Actinomycetes</taxon>
        <taxon>Micrococcales</taxon>
        <taxon>Bogoriellaceae</taxon>
        <taxon>Bogoriella</taxon>
    </lineage>
</organism>
<dbReference type="AlphaFoldDB" id="A0A3N2BBE4"/>
<feature type="compositionally biased region" description="Basic and acidic residues" evidence="1">
    <location>
        <begin position="10"/>
        <end position="20"/>
    </location>
</feature>
<keyword evidence="4" id="KW-1185">Reference proteome</keyword>
<gene>
    <name evidence="3" type="ORF">EDD31_0745</name>
</gene>
<comment type="caution">
    <text evidence="3">The sequence shown here is derived from an EMBL/GenBank/DDBJ whole genome shotgun (WGS) entry which is preliminary data.</text>
</comment>
<evidence type="ECO:0000313" key="3">
    <source>
        <dbReference type="EMBL" id="ROR72394.1"/>
    </source>
</evidence>
<sequence>MQENRCTLSEPKHERDPEDTRKHLDFIQAVVTRMSAASSTAKAWLLPVVTAAYGYALTQKDDSIALLALGATLLFAYLDANYLRQEKRFRSLYRAVAEGKHDIAPFSLRPEDIPSDFSKKDKGDWPGKTPKWINRLLPGPSVWLSWSIMPFYLPMALVGIGIFS</sequence>
<evidence type="ECO:0000256" key="2">
    <source>
        <dbReference type="SAM" id="Phobius"/>
    </source>
</evidence>
<protein>
    <submittedName>
        <fullName evidence="3">Uncharacterized protein</fullName>
    </submittedName>
</protein>
<reference evidence="3 4" key="1">
    <citation type="submission" date="2018-11" db="EMBL/GenBank/DDBJ databases">
        <title>Sequencing the genomes of 1000 actinobacteria strains.</title>
        <authorList>
            <person name="Klenk H.-P."/>
        </authorList>
    </citation>
    <scope>NUCLEOTIDE SEQUENCE [LARGE SCALE GENOMIC DNA]</scope>
    <source>
        <strain evidence="3 4">DSM 11294</strain>
    </source>
</reference>
<evidence type="ECO:0000256" key="1">
    <source>
        <dbReference type="SAM" id="MobiDB-lite"/>
    </source>
</evidence>
<keyword evidence="2" id="KW-1133">Transmembrane helix</keyword>
<dbReference type="Proteomes" id="UP000280668">
    <property type="component" value="Unassembled WGS sequence"/>
</dbReference>
<proteinExistence type="predicted"/>
<keyword evidence="2" id="KW-0472">Membrane</keyword>
<keyword evidence="2" id="KW-0812">Transmembrane</keyword>